<feature type="compositionally biased region" description="Basic and acidic residues" evidence="1">
    <location>
        <begin position="34"/>
        <end position="54"/>
    </location>
</feature>
<dbReference type="SUPFAM" id="SSF47459">
    <property type="entry name" value="HLH, helix-loop-helix DNA-binding domain"/>
    <property type="match status" value="1"/>
</dbReference>
<protein>
    <recommendedName>
        <fullName evidence="2">BHLH domain-containing protein</fullName>
    </recommendedName>
</protein>
<gene>
    <name evidence="3" type="ORF">CALMAC_LOCUS17593</name>
</gene>
<dbReference type="GO" id="GO:0046983">
    <property type="term" value="F:protein dimerization activity"/>
    <property type="evidence" value="ECO:0007669"/>
    <property type="project" value="InterPro"/>
</dbReference>
<feature type="non-terminal residue" evidence="3">
    <location>
        <position position="101"/>
    </location>
</feature>
<dbReference type="InterPro" id="IPR036638">
    <property type="entry name" value="HLH_DNA-bd_sf"/>
</dbReference>
<dbReference type="EMBL" id="CAACVG010012115">
    <property type="protein sequence ID" value="VEN59652.1"/>
    <property type="molecule type" value="Genomic_DNA"/>
</dbReference>
<feature type="domain" description="BHLH" evidence="2">
    <location>
        <begin position="68"/>
        <end position="101"/>
    </location>
</feature>
<name>A0A653DJF9_CALMS</name>
<evidence type="ECO:0000259" key="2">
    <source>
        <dbReference type="PROSITE" id="PS50888"/>
    </source>
</evidence>
<evidence type="ECO:0000313" key="4">
    <source>
        <dbReference type="Proteomes" id="UP000410492"/>
    </source>
</evidence>
<dbReference type="PROSITE" id="PS50888">
    <property type="entry name" value="BHLH"/>
    <property type="match status" value="1"/>
</dbReference>
<proteinExistence type="predicted"/>
<feature type="region of interest" description="Disordered" evidence="1">
    <location>
        <begin position="26"/>
        <end position="78"/>
    </location>
</feature>
<organism evidence="3 4">
    <name type="scientific">Callosobruchus maculatus</name>
    <name type="common">Southern cowpea weevil</name>
    <name type="synonym">Pulse bruchid</name>
    <dbReference type="NCBI Taxonomy" id="64391"/>
    <lineage>
        <taxon>Eukaryota</taxon>
        <taxon>Metazoa</taxon>
        <taxon>Ecdysozoa</taxon>
        <taxon>Arthropoda</taxon>
        <taxon>Hexapoda</taxon>
        <taxon>Insecta</taxon>
        <taxon>Pterygota</taxon>
        <taxon>Neoptera</taxon>
        <taxon>Endopterygota</taxon>
        <taxon>Coleoptera</taxon>
        <taxon>Polyphaga</taxon>
        <taxon>Cucujiformia</taxon>
        <taxon>Chrysomeloidea</taxon>
        <taxon>Chrysomelidae</taxon>
        <taxon>Bruchinae</taxon>
        <taxon>Bruchini</taxon>
        <taxon>Callosobruchus</taxon>
    </lineage>
</organism>
<sequence length="101" mass="11751">NICECFQCDRYSQCVLFEDADLLSPSEASPTDKFCTEKQPLREMNKKKKIDGDNASRSSTTYELSRDKQVEKRNARERRRVHAVNMAFVKLKKVVPIPNIR</sequence>
<evidence type="ECO:0000256" key="1">
    <source>
        <dbReference type="SAM" id="MobiDB-lite"/>
    </source>
</evidence>
<reference evidence="3 4" key="1">
    <citation type="submission" date="2019-01" db="EMBL/GenBank/DDBJ databases">
        <authorList>
            <person name="Sayadi A."/>
        </authorList>
    </citation>
    <scope>NUCLEOTIDE SEQUENCE [LARGE SCALE GENOMIC DNA]</scope>
</reference>
<evidence type="ECO:0000313" key="3">
    <source>
        <dbReference type="EMBL" id="VEN59652.1"/>
    </source>
</evidence>
<dbReference type="OrthoDB" id="6241467at2759"/>
<dbReference type="AlphaFoldDB" id="A0A653DJF9"/>
<feature type="non-terminal residue" evidence="3">
    <location>
        <position position="1"/>
    </location>
</feature>
<dbReference type="Proteomes" id="UP000410492">
    <property type="component" value="Unassembled WGS sequence"/>
</dbReference>
<dbReference type="Pfam" id="PF00010">
    <property type="entry name" value="HLH"/>
    <property type="match status" value="1"/>
</dbReference>
<keyword evidence="4" id="KW-1185">Reference proteome</keyword>
<accession>A0A653DJF9</accession>
<dbReference type="Gene3D" id="4.10.280.10">
    <property type="entry name" value="Helix-loop-helix DNA-binding domain"/>
    <property type="match status" value="1"/>
</dbReference>
<feature type="compositionally biased region" description="Basic and acidic residues" evidence="1">
    <location>
        <begin position="64"/>
        <end position="74"/>
    </location>
</feature>
<dbReference type="InterPro" id="IPR011598">
    <property type="entry name" value="bHLH_dom"/>
</dbReference>